<accession>A0A484MSM1</accession>
<protein>
    <submittedName>
        <fullName evidence="2">Uncharacterized protein</fullName>
    </submittedName>
</protein>
<sequence>MHVKFDETDPFGSGKVIAGSNEEEEEEEILEIPAQEEESAKKELPKAYKHLKNHPRDTIIGDIEKGVRTRNNYNLCAHYAFGWISDSQDFNADFCLRVLNNIALDHVFEDPDYFLRRPNVQDLTTNRFILLKILKENVIPVLNKDKQVGIYECTLLYLLLTHKKINLPSIIIQHMYESSGRQNKPYGMLLTHIFAKKEILEVRPSRVRYLDAECLGYCGLVKIGEEYYMKKEFQKLDAATRAEYGPRRSMSSLPSTSRAPQDEAIENANTEVPVRAPRVKHSKSASHASSASLMHRHSHMASTSKNPFKKFKKFILKTVVAPMRKLQESLDDLSDRMKKMENRENRQKKNEDRASRRRR</sequence>
<evidence type="ECO:0000313" key="2">
    <source>
        <dbReference type="EMBL" id="VFQ91537.1"/>
    </source>
</evidence>
<dbReference type="Proteomes" id="UP000595140">
    <property type="component" value="Unassembled WGS sequence"/>
</dbReference>
<feature type="region of interest" description="Disordered" evidence="1">
    <location>
        <begin position="325"/>
        <end position="359"/>
    </location>
</feature>
<keyword evidence="3" id="KW-1185">Reference proteome</keyword>
<gene>
    <name evidence="2" type="ORF">CCAM_LOCUS33313</name>
</gene>
<dbReference type="OrthoDB" id="848707at2759"/>
<feature type="compositionally biased region" description="Acidic residues" evidence="1">
    <location>
        <begin position="21"/>
        <end position="37"/>
    </location>
</feature>
<organism evidence="2 3">
    <name type="scientific">Cuscuta campestris</name>
    <dbReference type="NCBI Taxonomy" id="132261"/>
    <lineage>
        <taxon>Eukaryota</taxon>
        <taxon>Viridiplantae</taxon>
        <taxon>Streptophyta</taxon>
        <taxon>Embryophyta</taxon>
        <taxon>Tracheophyta</taxon>
        <taxon>Spermatophyta</taxon>
        <taxon>Magnoliopsida</taxon>
        <taxon>eudicotyledons</taxon>
        <taxon>Gunneridae</taxon>
        <taxon>Pentapetalae</taxon>
        <taxon>asterids</taxon>
        <taxon>lamiids</taxon>
        <taxon>Solanales</taxon>
        <taxon>Convolvulaceae</taxon>
        <taxon>Cuscuteae</taxon>
        <taxon>Cuscuta</taxon>
        <taxon>Cuscuta subgen. Grammica</taxon>
        <taxon>Cuscuta sect. Cleistogrammica</taxon>
    </lineage>
</organism>
<evidence type="ECO:0000313" key="3">
    <source>
        <dbReference type="Proteomes" id="UP000595140"/>
    </source>
</evidence>
<dbReference type="EMBL" id="OOIL02004368">
    <property type="protein sequence ID" value="VFQ91537.1"/>
    <property type="molecule type" value="Genomic_DNA"/>
</dbReference>
<dbReference type="AlphaFoldDB" id="A0A484MSM1"/>
<name>A0A484MSM1_9ASTE</name>
<feature type="compositionally biased region" description="Polar residues" evidence="1">
    <location>
        <begin position="249"/>
        <end position="259"/>
    </location>
</feature>
<feature type="region of interest" description="Disordered" evidence="1">
    <location>
        <begin position="244"/>
        <end position="305"/>
    </location>
</feature>
<evidence type="ECO:0000256" key="1">
    <source>
        <dbReference type="SAM" id="MobiDB-lite"/>
    </source>
</evidence>
<reference evidence="2 3" key="1">
    <citation type="submission" date="2018-04" db="EMBL/GenBank/DDBJ databases">
        <authorList>
            <person name="Vogel A."/>
        </authorList>
    </citation>
    <scope>NUCLEOTIDE SEQUENCE [LARGE SCALE GENOMIC DNA]</scope>
</reference>
<proteinExistence type="predicted"/>
<feature type="region of interest" description="Disordered" evidence="1">
    <location>
        <begin position="1"/>
        <end position="41"/>
    </location>
</feature>